<evidence type="ECO:0000256" key="4">
    <source>
        <dbReference type="ARBA" id="ARBA00022598"/>
    </source>
</evidence>
<organism evidence="9 10">
    <name type="scientific">Plantactinospora mayteni</name>
    <dbReference type="NCBI Taxonomy" id="566021"/>
    <lineage>
        <taxon>Bacteria</taxon>
        <taxon>Bacillati</taxon>
        <taxon>Actinomycetota</taxon>
        <taxon>Actinomycetes</taxon>
        <taxon>Micromonosporales</taxon>
        <taxon>Micromonosporaceae</taxon>
        <taxon>Plantactinospora</taxon>
    </lineage>
</organism>
<comment type="pathway">
    <text evidence="2 7">Cell wall biogenesis; peptidoglycan biosynthesis.</text>
</comment>
<evidence type="ECO:0000256" key="6">
    <source>
        <dbReference type="ARBA" id="ARBA00022840"/>
    </source>
</evidence>
<dbReference type="SUPFAM" id="SSF53623">
    <property type="entry name" value="MurD-like peptide ligases, catalytic domain"/>
    <property type="match status" value="1"/>
</dbReference>
<protein>
    <recommendedName>
        <fullName evidence="7">UDP-N-acetylmuramoylalanine--D-glutamate ligase</fullName>
        <ecNumber evidence="7">6.3.2.9</ecNumber>
    </recommendedName>
    <alternativeName>
        <fullName evidence="7">D-glutamic acid-adding enzyme</fullName>
    </alternativeName>
    <alternativeName>
        <fullName evidence="7">UDP-N-acetylmuramoyl-L-alanyl-D-glutamate synthetase</fullName>
    </alternativeName>
</protein>
<dbReference type="InterPro" id="IPR013221">
    <property type="entry name" value="Mur_ligase_cen"/>
</dbReference>
<dbReference type="InterPro" id="IPR036565">
    <property type="entry name" value="Mur-like_cat_sf"/>
</dbReference>
<comment type="similarity">
    <text evidence="7">Belongs to the MurCDEF family.</text>
</comment>
<dbReference type="HAMAP" id="MF_00639">
    <property type="entry name" value="MurD"/>
    <property type="match status" value="1"/>
</dbReference>
<comment type="function">
    <text evidence="7">Cell wall formation. Catalyzes the addition of glutamate to the nucleotide precursor UDP-N-acetylmuramoyl-L-alanine (UMA).</text>
</comment>
<dbReference type="Gene3D" id="3.90.190.20">
    <property type="entry name" value="Mur ligase, C-terminal domain"/>
    <property type="match status" value="1"/>
</dbReference>
<dbReference type="InterPro" id="IPR036615">
    <property type="entry name" value="Mur_ligase_C_dom_sf"/>
</dbReference>
<evidence type="ECO:0000259" key="8">
    <source>
        <dbReference type="Pfam" id="PF08245"/>
    </source>
</evidence>
<keyword evidence="5 7" id="KW-0547">Nucleotide-binding</keyword>
<proteinExistence type="inferred from homology"/>
<dbReference type="Pfam" id="PF08245">
    <property type="entry name" value="Mur_ligase_M"/>
    <property type="match status" value="1"/>
</dbReference>
<evidence type="ECO:0000313" key="9">
    <source>
        <dbReference type="EMBL" id="GIG96006.1"/>
    </source>
</evidence>
<keyword evidence="4 7" id="KW-0436">Ligase</keyword>
<feature type="binding site" evidence="7">
    <location>
        <begin position="118"/>
        <end position="124"/>
    </location>
    <ligand>
        <name>ATP</name>
        <dbReference type="ChEBI" id="CHEBI:30616"/>
    </ligand>
</feature>
<keyword evidence="7" id="KW-0961">Cell wall biogenesis/degradation</keyword>
<reference evidence="9 10" key="1">
    <citation type="submission" date="2021-01" db="EMBL/GenBank/DDBJ databases">
        <title>Whole genome shotgun sequence of Plantactinospora mayteni NBRC 109088.</title>
        <authorList>
            <person name="Komaki H."/>
            <person name="Tamura T."/>
        </authorList>
    </citation>
    <scope>NUCLEOTIDE SEQUENCE [LARGE SCALE GENOMIC DNA]</scope>
    <source>
        <strain evidence="9 10">NBRC 109088</strain>
    </source>
</reference>
<dbReference type="PANTHER" id="PTHR43692">
    <property type="entry name" value="UDP-N-ACETYLMURAMOYLALANINE--D-GLUTAMATE LIGASE"/>
    <property type="match status" value="1"/>
</dbReference>
<evidence type="ECO:0000256" key="7">
    <source>
        <dbReference type="HAMAP-Rule" id="MF_00639"/>
    </source>
</evidence>
<gene>
    <name evidence="7 9" type="primary">murD</name>
    <name evidence="9" type="ORF">Pma05_25790</name>
</gene>
<comment type="caution">
    <text evidence="9">The sequence shown here is derived from an EMBL/GenBank/DDBJ whole genome shotgun (WGS) entry which is preliminary data.</text>
</comment>
<keyword evidence="7" id="KW-0133">Cell shape</keyword>
<evidence type="ECO:0000256" key="3">
    <source>
        <dbReference type="ARBA" id="ARBA00022490"/>
    </source>
</evidence>
<keyword evidence="7" id="KW-0132">Cell division</keyword>
<dbReference type="GO" id="GO:0016874">
    <property type="term" value="F:ligase activity"/>
    <property type="evidence" value="ECO:0007669"/>
    <property type="project" value="UniProtKB-KW"/>
</dbReference>
<dbReference type="RefSeq" id="WP_203857585.1">
    <property type="nucleotide sequence ID" value="NZ_BAAAZQ010000004.1"/>
</dbReference>
<evidence type="ECO:0000256" key="5">
    <source>
        <dbReference type="ARBA" id="ARBA00022741"/>
    </source>
</evidence>
<dbReference type="Gene3D" id="3.40.1190.10">
    <property type="entry name" value="Mur-like, catalytic domain"/>
    <property type="match status" value="1"/>
</dbReference>
<keyword evidence="6 7" id="KW-0067">ATP-binding</keyword>
<dbReference type="SUPFAM" id="SSF51984">
    <property type="entry name" value="MurCD N-terminal domain"/>
    <property type="match status" value="1"/>
</dbReference>
<dbReference type="PANTHER" id="PTHR43692:SF1">
    <property type="entry name" value="UDP-N-ACETYLMURAMOYLALANINE--D-GLUTAMATE LIGASE"/>
    <property type="match status" value="1"/>
</dbReference>
<name>A0ABQ4EMV8_9ACTN</name>
<dbReference type="Gene3D" id="3.40.50.720">
    <property type="entry name" value="NAD(P)-binding Rossmann-like Domain"/>
    <property type="match status" value="1"/>
</dbReference>
<keyword evidence="10" id="KW-1185">Reference proteome</keyword>
<dbReference type="InterPro" id="IPR005762">
    <property type="entry name" value="MurD"/>
</dbReference>
<feature type="domain" description="Mur ligase central" evidence="8">
    <location>
        <begin position="116"/>
        <end position="291"/>
    </location>
</feature>
<evidence type="ECO:0000313" key="10">
    <source>
        <dbReference type="Proteomes" id="UP000621500"/>
    </source>
</evidence>
<keyword evidence="3 7" id="KW-0963">Cytoplasm</keyword>
<evidence type="ECO:0000256" key="2">
    <source>
        <dbReference type="ARBA" id="ARBA00004752"/>
    </source>
</evidence>
<keyword evidence="7" id="KW-0131">Cell cycle</keyword>
<comment type="catalytic activity">
    <reaction evidence="7">
        <text>UDP-N-acetyl-alpha-D-muramoyl-L-alanine + D-glutamate + ATP = UDP-N-acetyl-alpha-D-muramoyl-L-alanyl-D-glutamate + ADP + phosphate + H(+)</text>
        <dbReference type="Rhea" id="RHEA:16429"/>
        <dbReference type="ChEBI" id="CHEBI:15378"/>
        <dbReference type="ChEBI" id="CHEBI:29986"/>
        <dbReference type="ChEBI" id="CHEBI:30616"/>
        <dbReference type="ChEBI" id="CHEBI:43474"/>
        <dbReference type="ChEBI" id="CHEBI:83898"/>
        <dbReference type="ChEBI" id="CHEBI:83900"/>
        <dbReference type="ChEBI" id="CHEBI:456216"/>
        <dbReference type="EC" id="6.3.2.9"/>
    </reaction>
</comment>
<dbReference type="EMBL" id="BONX01000013">
    <property type="protein sequence ID" value="GIG96006.1"/>
    <property type="molecule type" value="Genomic_DNA"/>
</dbReference>
<dbReference type="Proteomes" id="UP000621500">
    <property type="component" value="Unassembled WGS sequence"/>
</dbReference>
<dbReference type="EC" id="6.3.2.9" evidence="7"/>
<keyword evidence="7" id="KW-0573">Peptidoglycan synthesis</keyword>
<sequence length="460" mass="49289">MQLADLRGRRVAVWGTGREGVAAINAIAPVGPAELVAVMDRETYAAKPWTGRLAELAPLHTGPAALDVLLRSDVVVRSPVIGETHPWVVSLRERGVPITSGTALWMAEHAASTIGVTGSKGKSTTTNLISHLLTAVDRPNVMGGNIGVPVLDLPPAQRYVLELSMYQCADLTDSPEVAVLTSLAPEHLDWAGGEAEYYRHKLNLVDHRPRWVAFNAHDDRLRTELATRPGLPLLPAGSAIAAATDEPTVQVAADPDGTRWVRLGDQQLFPRAALPLVGRHNEWNLCVALTALRAVGVDCLAERDRLAAALATLPVLEHRLTPIEDPSGITFVDDSLSTIPQSAIHAIEAYASRPLTVIVGGEDRGVDYGPLRDFLAEQEIVATLIGIPDSGPRILDVVEELETITTLSAGDLPEAVRLGRERTPAGGVVLLSPAAPSYGRFDNYAHRSRVFRQAIEESAG</sequence>
<evidence type="ECO:0000256" key="1">
    <source>
        <dbReference type="ARBA" id="ARBA00004496"/>
    </source>
</evidence>
<dbReference type="NCBIfam" id="TIGR01087">
    <property type="entry name" value="murD"/>
    <property type="match status" value="1"/>
</dbReference>
<comment type="subcellular location">
    <subcellularLocation>
        <location evidence="1 7">Cytoplasm</location>
    </subcellularLocation>
</comment>
<dbReference type="SUPFAM" id="SSF53244">
    <property type="entry name" value="MurD-like peptide ligases, peptide-binding domain"/>
    <property type="match status" value="1"/>
</dbReference>
<accession>A0ABQ4EMV8</accession>